<sequence length="315" mass="35104">MARILVTGGAGFIGSNVADRFIQDGHKVVIIDNLSTGLEANLPQEAKFYKLDIRSAVIDKIFEREKPDFLCHHAAQIDVRKSAHNPIFDAEVNIIGSLNLFDSCVKHKVKKIIFASTGGAIYGEQSYFPADENHPAYPLSPYGVAKLTMEKYLHFYKETYGIEFVSLRYANVYGPRQNPLGEAGVVAIFTERLLGNKKAVINGDGKQTRDFVFVEDAVESNVLALKYPKSDIFNIGTGIETDINCIFRILKEKTASKQKEIHGATKSGEQARSVLECSKAKRLLKWKPKYDLEEGIAKTVKYYKVGARKRSASTC</sequence>
<dbReference type="Proteomes" id="UP000051861">
    <property type="component" value="Unassembled WGS sequence"/>
</dbReference>
<protein>
    <submittedName>
        <fullName evidence="3">UDP-glucose 4-epimerase</fullName>
    </submittedName>
</protein>
<reference evidence="3 4" key="1">
    <citation type="journal article" date="2015" name="Microbiome">
        <title>Genomic resolution of linkages in carbon, nitrogen, and sulfur cycling among widespread estuary sediment bacteria.</title>
        <authorList>
            <person name="Baker B.J."/>
            <person name="Lazar C.S."/>
            <person name="Teske A.P."/>
            <person name="Dick G.J."/>
        </authorList>
    </citation>
    <scope>NUCLEOTIDE SEQUENCE [LARGE SCALE GENOMIC DNA]</scope>
    <source>
        <strain evidence="3">DG_54_3</strain>
    </source>
</reference>
<name>A0A0S7XUJ1_UNCSA</name>
<evidence type="ECO:0000313" key="3">
    <source>
        <dbReference type="EMBL" id="KPJ65532.1"/>
    </source>
</evidence>
<comment type="caution">
    <text evidence="3">The sequence shown here is derived from an EMBL/GenBank/DDBJ whole genome shotgun (WGS) entry which is preliminary data.</text>
</comment>
<gene>
    <name evidence="3" type="ORF">AMJ44_10000</name>
</gene>
<dbReference type="InterPro" id="IPR036291">
    <property type="entry name" value="NAD(P)-bd_dom_sf"/>
</dbReference>
<evidence type="ECO:0000259" key="2">
    <source>
        <dbReference type="Pfam" id="PF01370"/>
    </source>
</evidence>
<dbReference type="EMBL" id="LIZX01000112">
    <property type="protein sequence ID" value="KPJ65532.1"/>
    <property type="molecule type" value="Genomic_DNA"/>
</dbReference>
<feature type="domain" description="NAD-dependent epimerase/dehydratase" evidence="2">
    <location>
        <begin position="4"/>
        <end position="236"/>
    </location>
</feature>
<dbReference type="InterPro" id="IPR001509">
    <property type="entry name" value="Epimerase_deHydtase"/>
</dbReference>
<proteinExistence type="inferred from homology"/>
<organism evidence="3 4">
    <name type="scientific">candidate division WOR-1 bacterium DG_54_3</name>
    <dbReference type="NCBI Taxonomy" id="1703775"/>
    <lineage>
        <taxon>Bacteria</taxon>
        <taxon>Bacillati</taxon>
        <taxon>Saganbacteria</taxon>
    </lineage>
</organism>
<dbReference type="Gene3D" id="3.90.25.10">
    <property type="entry name" value="UDP-galactose 4-epimerase, domain 1"/>
    <property type="match status" value="1"/>
</dbReference>
<evidence type="ECO:0000313" key="4">
    <source>
        <dbReference type="Proteomes" id="UP000051861"/>
    </source>
</evidence>
<accession>A0A0S7XUJ1</accession>
<dbReference type="Gene3D" id="3.40.50.720">
    <property type="entry name" value="NAD(P)-binding Rossmann-like Domain"/>
    <property type="match status" value="1"/>
</dbReference>
<dbReference type="AlphaFoldDB" id="A0A0S7XUJ1"/>
<comment type="similarity">
    <text evidence="1">Belongs to the NAD(P)-dependent epimerase/dehydratase family.</text>
</comment>
<dbReference type="PATRIC" id="fig|1703775.3.peg.582"/>
<dbReference type="PANTHER" id="PTHR43000">
    <property type="entry name" value="DTDP-D-GLUCOSE 4,6-DEHYDRATASE-RELATED"/>
    <property type="match status" value="1"/>
</dbReference>
<evidence type="ECO:0000256" key="1">
    <source>
        <dbReference type="ARBA" id="ARBA00007637"/>
    </source>
</evidence>
<dbReference type="Pfam" id="PF01370">
    <property type="entry name" value="Epimerase"/>
    <property type="match status" value="1"/>
</dbReference>
<dbReference type="SUPFAM" id="SSF51735">
    <property type="entry name" value="NAD(P)-binding Rossmann-fold domains"/>
    <property type="match status" value="1"/>
</dbReference>